<protein>
    <recommendedName>
        <fullName evidence="5">Large ribosomal subunit protein bL25</fullName>
    </recommendedName>
    <alternativeName>
        <fullName evidence="5">General stress protein CTC</fullName>
    </alternativeName>
</protein>
<evidence type="ECO:0000256" key="6">
    <source>
        <dbReference type="SAM" id="MobiDB-lite"/>
    </source>
</evidence>
<dbReference type="PANTHER" id="PTHR33284">
    <property type="entry name" value="RIBOSOMAL PROTEIN L25/GLN-TRNA SYNTHETASE, ANTI-CODON-BINDING DOMAIN-CONTAINING PROTEIN"/>
    <property type="match status" value="1"/>
</dbReference>
<dbReference type="Gene3D" id="2.40.240.10">
    <property type="entry name" value="Ribosomal Protein L25, Chain P"/>
    <property type="match status" value="1"/>
</dbReference>
<feature type="region of interest" description="Disordered" evidence="6">
    <location>
        <begin position="184"/>
        <end position="213"/>
    </location>
</feature>
<feature type="compositionally biased region" description="Polar residues" evidence="6">
    <location>
        <begin position="1"/>
        <end position="10"/>
    </location>
</feature>
<keyword evidence="2 5" id="KW-0694">RNA-binding</keyword>
<comment type="function">
    <text evidence="5">This is one of the proteins that binds to the 5S RNA in the ribosome where it forms part of the central protuberance.</text>
</comment>
<dbReference type="GO" id="GO:0003735">
    <property type="term" value="F:structural constituent of ribosome"/>
    <property type="evidence" value="ECO:0007669"/>
    <property type="project" value="InterPro"/>
</dbReference>
<dbReference type="CDD" id="cd00495">
    <property type="entry name" value="Ribosomal_L25_TL5_CTC"/>
    <property type="match status" value="1"/>
</dbReference>
<comment type="subunit">
    <text evidence="5">Part of the 50S ribosomal subunit; part of the 5S rRNA/L5/L18/L25 subcomplex. Contacts the 5S rRNA. Binds to the 5S rRNA independently of L5 and L18.</text>
</comment>
<dbReference type="GO" id="GO:0006412">
    <property type="term" value="P:translation"/>
    <property type="evidence" value="ECO:0007669"/>
    <property type="project" value="UniProtKB-UniRule"/>
</dbReference>
<feature type="domain" description="Large ribosomal subunit protein bL25 L25" evidence="7">
    <location>
        <begin position="9"/>
        <end position="92"/>
    </location>
</feature>
<dbReference type="AlphaFoldDB" id="A0A6J4NSN4"/>
<organism evidence="9">
    <name type="scientific">uncultured Phycisphaerae bacterium</name>
    <dbReference type="NCBI Taxonomy" id="904963"/>
    <lineage>
        <taxon>Bacteria</taxon>
        <taxon>Pseudomonadati</taxon>
        <taxon>Planctomycetota</taxon>
        <taxon>Phycisphaerae</taxon>
        <taxon>environmental samples</taxon>
    </lineage>
</organism>
<dbReference type="GO" id="GO:0008097">
    <property type="term" value="F:5S rRNA binding"/>
    <property type="evidence" value="ECO:0007669"/>
    <property type="project" value="InterPro"/>
</dbReference>
<evidence type="ECO:0000256" key="4">
    <source>
        <dbReference type="ARBA" id="ARBA00023274"/>
    </source>
</evidence>
<dbReference type="InterPro" id="IPR020930">
    <property type="entry name" value="Ribosomal_uL5_bac-type"/>
</dbReference>
<dbReference type="EMBL" id="CADCUQ010000271">
    <property type="protein sequence ID" value="CAA9390582.1"/>
    <property type="molecule type" value="Genomic_DNA"/>
</dbReference>
<accession>A0A6J4NSN4</accession>
<dbReference type="InterPro" id="IPR029751">
    <property type="entry name" value="Ribosomal_L25_dom"/>
</dbReference>
<evidence type="ECO:0000256" key="1">
    <source>
        <dbReference type="ARBA" id="ARBA00022730"/>
    </source>
</evidence>
<dbReference type="Pfam" id="PF01386">
    <property type="entry name" value="Ribosomal_L25p"/>
    <property type="match status" value="1"/>
</dbReference>
<evidence type="ECO:0000256" key="5">
    <source>
        <dbReference type="HAMAP-Rule" id="MF_01334"/>
    </source>
</evidence>
<keyword evidence="3 5" id="KW-0689">Ribosomal protein</keyword>
<evidence type="ECO:0000259" key="7">
    <source>
        <dbReference type="Pfam" id="PF01386"/>
    </source>
</evidence>
<evidence type="ECO:0000256" key="3">
    <source>
        <dbReference type="ARBA" id="ARBA00022980"/>
    </source>
</evidence>
<keyword evidence="4 5" id="KW-0687">Ribonucleoprotein</keyword>
<dbReference type="PANTHER" id="PTHR33284:SF1">
    <property type="entry name" value="RIBOSOMAL PROTEIN L25_GLN-TRNA SYNTHETASE, ANTI-CODON-BINDING DOMAIN-CONTAINING PROTEIN"/>
    <property type="match status" value="1"/>
</dbReference>
<feature type="domain" description="Large ribosomal subunit protein bL25 beta" evidence="8">
    <location>
        <begin position="100"/>
        <end position="180"/>
    </location>
</feature>
<evidence type="ECO:0000313" key="9">
    <source>
        <dbReference type="EMBL" id="CAA9390582.1"/>
    </source>
</evidence>
<evidence type="ECO:0000256" key="2">
    <source>
        <dbReference type="ARBA" id="ARBA00022884"/>
    </source>
</evidence>
<dbReference type="InterPro" id="IPR020057">
    <property type="entry name" value="Ribosomal_bL25_b-dom"/>
</dbReference>
<proteinExistence type="inferred from homology"/>
<dbReference type="HAMAP" id="MF_01334">
    <property type="entry name" value="Ribosomal_bL25_CTC"/>
    <property type="match status" value="1"/>
</dbReference>
<dbReference type="InterPro" id="IPR011035">
    <property type="entry name" value="Ribosomal_bL25/Gln-tRNA_synth"/>
</dbReference>
<name>A0A6J4NSN4_9BACT</name>
<dbReference type="Pfam" id="PF14693">
    <property type="entry name" value="Ribosomal_TL5_C"/>
    <property type="match status" value="1"/>
</dbReference>
<reference evidence="9" key="1">
    <citation type="submission" date="2020-02" db="EMBL/GenBank/DDBJ databases">
        <authorList>
            <person name="Meier V. D."/>
        </authorList>
    </citation>
    <scope>NUCLEOTIDE SEQUENCE</scope>
    <source>
        <strain evidence="9">AVDCRST_MAG64</strain>
    </source>
</reference>
<dbReference type="GO" id="GO:0022625">
    <property type="term" value="C:cytosolic large ribosomal subunit"/>
    <property type="evidence" value="ECO:0007669"/>
    <property type="project" value="TreeGrafter"/>
</dbReference>
<dbReference type="InterPro" id="IPR020056">
    <property type="entry name" value="Rbsml_bL25/Gln-tRNA_synth_N"/>
</dbReference>
<feature type="region of interest" description="Disordered" evidence="6">
    <location>
        <begin position="1"/>
        <end position="22"/>
    </location>
</feature>
<sequence length="213" mass="22892">MATKAIQMQAQPRPELGSKKNRKLRQKGLVPGVVYGHKESIVPVTLPRKELSQYLAKGAHVFDLSVDGKSETVLVKEVQYDHLGIEVLHVDFARVSLTEKVTVTVPIELKGTPKGEEQGGVLTQVISDLEVECVVTDIPEAIRHNVSDMDLDAVLHVKELTLPPGVRPLADEDQVVATVSVMAAEEEEAPAPAEGEPEVIGGKEEGAEAAAAE</sequence>
<dbReference type="Gene3D" id="2.170.120.20">
    <property type="entry name" value="Ribosomal protein L25, beta domain"/>
    <property type="match status" value="1"/>
</dbReference>
<gene>
    <name evidence="5" type="primary">rplY</name>
    <name evidence="5" type="synonym">ctc</name>
    <name evidence="9" type="ORF">AVDCRST_MAG64-1170</name>
</gene>
<dbReference type="NCBIfam" id="TIGR00731">
    <property type="entry name" value="bL25_bact_ctc"/>
    <property type="match status" value="1"/>
</dbReference>
<dbReference type="InterPro" id="IPR037121">
    <property type="entry name" value="Ribosomal_bL25_C"/>
</dbReference>
<evidence type="ECO:0000259" key="8">
    <source>
        <dbReference type="Pfam" id="PF14693"/>
    </source>
</evidence>
<comment type="similarity">
    <text evidence="5">Belongs to the bacterial ribosomal protein bL25 family. CTC subfamily.</text>
</comment>
<dbReference type="InterPro" id="IPR001021">
    <property type="entry name" value="Ribosomal_bL25_long"/>
</dbReference>
<keyword evidence="1 5" id="KW-0699">rRNA-binding</keyword>
<dbReference type="SUPFAM" id="SSF50715">
    <property type="entry name" value="Ribosomal protein L25-like"/>
    <property type="match status" value="1"/>
</dbReference>